<organism evidence="2">
    <name type="scientific">Anguilla anguilla</name>
    <name type="common">European freshwater eel</name>
    <name type="synonym">Muraena anguilla</name>
    <dbReference type="NCBI Taxonomy" id="7936"/>
    <lineage>
        <taxon>Eukaryota</taxon>
        <taxon>Metazoa</taxon>
        <taxon>Chordata</taxon>
        <taxon>Craniata</taxon>
        <taxon>Vertebrata</taxon>
        <taxon>Euteleostomi</taxon>
        <taxon>Actinopterygii</taxon>
        <taxon>Neopterygii</taxon>
        <taxon>Teleostei</taxon>
        <taxon>Anguilliformes</taxon>
        <taxon>Anguillidae</taxon>
        <taxon>Anguilla</taxon>
    </lineage>
</organism>
<keyword evidence="1" id="KW-0812">Transmembrane</keyword>
<accession>A0A0E9P648</accession>
<reference evidence="2" key="1">
    <citation type="submission" date="2014-11" db="EMBL/GenBank/DDBJ databases">
        <authorList>
            <person name="Amaro Gonzalez C."/>
        </authorList>
    </citation>
    <scope>NUCLEOTIDE SEQUENCE</scope>
</reference>
<evidence type="ECO:0000256" key="1">
    <source>
        <dbReference type="SAM" id="Phobius"/>
    </source>
</evidence>
<reference evidence="2" key="2">
    <citation type="journal article" date="2015" name="Fish Shellfish Immunol.">
        <title>Early steps in the European eel (Anguilla anguilla)-Vibrio vulnificus interaction in the gills: Role of the RtxA13 toxin.</title>
        <authorList>
            <person name="Callol A."/>
            <person name="Pajuelo D."/>
            <person name="Ebbesson L."/>
            <person name="Teles M."/>
            <person name="MacKenzie S."/>
            <person name="Amaro C."/>
        </authorList>
    </citation>
    <scope>NUCLEOTIDE SEQUENCE</scope>
</reference>
<feature type="transmembrane region" description="Helical" evidence="1">
    <location>
        <begin position="6"/>
        <end position="29"/>
    </location>
</feature>
<name>A0A0E9P648_ANGAN</name>
<proteinExistence type="predicted"/>
<dbReference type="AlphaFoldDB" id="A0A0E9P648"/>
<keyword evidence="1" id="KW-0472">Membrane</keyword>
<keyword evidence="1" id="KW-1133">Transmembrane helix</keyword>
<evidence type="ECO:0000313" key="2">
    <source>
        <dbReference type="EMBL" id="JAG99377.1"/>
    </source>
</evidence>
<dbReference type="EMBL" id="GBXM01109199">
    <property type="protein sequence ID" value="JAG99377.1"/>
    <property type="molecule type" value="Transcribed_RNA"/>
</dbReference>
<protein>
    <submittedName>
        <fullName evidence="2">Uncharacterized protein</fullName>
    </submittedName>
</protein>
<sequence length="38" mass="4394">MCPFLVLLNIFSFSDPYLITGFVAMIMLIRLSNRKLIC</sequence>